<reference evidence="8 9" key="1">
    <citation type="journal article" date="2020" name="ISME J.">
        <title>Comparative genomics reveals insights into cyanobacterial evolution and habitat adaptation.</title>
        <authorList>
            <person name="Chen M.Y."/>
            <person name="Teng W.K."/>
            <person name="Zhao L."/>
            <person name="Hu C.X."/>
            <person name="Zhou Y.K."/>
            <person name="Han B.P."/>
            <person name="Song L.R."/>
            <person name="Shu W.S."/>
        </authorList>
    </citation>
    <scope>NUCLEOTIDE SEQUENCE [LARGE SCALE GENOMIC DNA]</scope>
    <source>
        <strain evidence="8 9">FACHB-391</strain>
    </source>
</reference>
<feature type="domain" description="PBP" evidence="7">
    <location>
        <begin position="631"/>
        <end position="913"/>
    </location>
</feature>
<keyword evidence="3" id="KW-0592">Phosphate transport</keyword>
<sequence length="951" mass="105309">MAKVALLIGVSEYEPGLNPLPAAVKDVEAMQQVLLHPEMGGFAETDIMVLKNPQRQDMEEAIESLFAHRQKDDLLFLFFSGHGIKDDTGRLFLATRTTRKTPRGDLIRSSAVAASVVHESMSRSRSKRQVVILDSCFSGAFAEGLSAKDDGSVNIREQLGGEGRAVLTSSSSTQYSFEQQGSDLSIYTRYLIEGITTGAADRDDDGFVSIGELHEYASGKVREIQPTMKPEIHPGKEGYTIRLAKVPLGDPKQKYGKEVARYIKRGEISFVGRQTLDVLRTRLGLSQVEATAIEDEILAVGRQEFREKLLQYEQAITNAFQQQVASREEDINELRQNLQQILGLRNEDTMPIEARVKTTIEAYNQKLQSYEQALAKEMQREYPLSQATQERLQKMQQVWKLTDKDIASLENRVTAERETFRQKLQQYEQVFTRATQQEYPLSEVKRNELQQHQQILGLKDEDIAPIVERITAEIQAYQQKLRQYEQVLRQLIQYEYPISDENRKDLQRFQQTLNITNLEVSLIEERVFKSREVQPNQQPVQEQKAQTIPNVKSIAVPEQVPKSLDASITKPKTSQQIPWKVASSLAGAAITAGIVIQSISSEPSNSSSESQESSNNPSFIPTKLDIGGNVSLSGAGTSFPAPLYDTWFTDLNKKYPNLQVNYASVGSGAGVEQFIKGTVDFGASDVAMKDEEIQKVPADKGVILLPVTAGSIVLAYNLPDVPELKLRRAVYADILLGKIKFWNDPQIAKANPGVNLPNQPITVVYRSDGSGTTGVFTKHLSAISAEWKAKVGEGKTVNWSVGVGAKGNEGVTAQIQQTQGSIGYVEYGYGKQNSLKLAALENKGGKFIVPSEESASRTLASTYLPPDLRVFISDPEGADSYPIVAYTWILAYKKYPDVAKAKAVEAAIEYVLTDGQKQAAALGYVPLPQNVITKVAAAADQISPEYKISIK</sequence>
<feature type="coiled-coil region" evidence="4">
    <location>
        <begin position="302"/>
        <end position="380"/>
    </location>
</feature>
<dbReference type="NCBIfam" id="TIGR00975">
    <property type="entry name" value="3a0107s03"/>
    <property type="match status" value="1"/>
</dbReference>
<dbReference type="Proteomes" id="UP000604661">
    <property type="component" value="Unassembled WGS sequence"/>
</dbReference>
<dbReference type="InterPro" id="IPR050962">
    <property type="entry name" value="Phosphate-bind_PstS"/>
</dbReference>
<organism evidence="8 9">
    <name type="scientific">Nostoc linckia FACHB-391</name>
    <dbReference type="NCBI Taxonomy" id="2692906"/>
    <lineage>
        <taxon>Bacteria</taxon>
        <taxon>Bacillati</taxon>
        <taxon>Cyanobacteriota</taxon>
        <taxon>Cyanophyceae</taxon>
        <taxon>Nostocales</taxon>
        <taxon>Nostocaceae</taxon>
        <taxon>Nostoc</taxon>
    </lineage>
</organism>
<keyword evidence="2" id="KW-0813">Transport</keyword>
<evidence type="ECO:0000256" key="3">
    <source>
        <dbReference type="ARBA" id="ARBA00022592"/>
    </source>
</evidence>
<gene>
    <name evidence="8" type="primary">pstS</name>
    <name evidence="8" type="ORF">H6G95_27145</name>
</gene>
<evidence type="ECO:0000256" key="2">
    <source>
        <dbReference type="ARBA" id="ARBA00022448"/>
    </source>
</evidence>
<comment type="similarity">
    <text evidence="1">Belongs to the PstS family.</text>
</comment>
<evidence type="ECO:0000259" key="7">
    <source>
        <dbReference type="Pfam" id="PF12849"/>
    </source>
</evidence>
<dbReference type="Pfam" id="PF00656">
    <property type="entry name" value="Peptidase_C14"/>
    <property type="match status" value="1"/>
</dbReference>
<dbReference type="Pfam" id="PF12849">
    <property type="entry name" value="PBP_like_2"/>
    <property type="match status" value="1"/>
</dbReference>
<feature type="region of interest" description="Disordered" evidence="5">
    <location>
        <begin position="601"/>
        <end position="620"/>
    </location>
</feature>
<dbReference type="InterPro" id="IPR018247">
    <property type="entry name" value="EF_Hand_1_Ca_BS"/>
</dbReference>
<keyword evidence="4" id="KW-0175">Coiled coil</keyword>
<dbReference type="PANTHER" id="PTHR42996">
    <property type="entry name" value="PHOSPHATE-BINDING PROTEIN PSTS"/>
    <property type="match status" value="1"/>
</dbReference>
<feature type="coiled-coil region" evidence="4">
    <location>
        <begin position="467"/>
        <end position="494"/>
    </location>
</feature>
<feature type="domain" description="Peptidase C14 caspase" evidence="6">
    <location>
        <begin position="3"/>
        <end position="222"/>
    </location>
</feature>
<evidence type="ECO:0000259" key="6">
    <source>
        <dbReference type="Pfam" id="PF00656"/>
    </source>
</evidence>
<evidence type="ECO:0000313" key="8">
    <source>
        <dbReference type="EMBL" id="MBD2564215.1"/>
    </source>
</evidence>
<evidence type="ECO:0000313" key="9">
    <source>
        <dbReference type="Proteomes" id="UP000604661"/>
    </source>
</evidence>
<comment type="caution">
    <text evidence="8">The sequence shown here is derived from an EMBL/GenBank/DDBJ whole genome shotgun (WGS) entry which is preliminary data.</text>
</comment>
<evidence type="ECO:0000256" key="5">
    <source>
        <dbReference type="SAM" id="MobiDB-lite"/>
    </source>
</evidence>
<dbReference type="InterPro" id="IPR029030">
    <property type="entry name" value="Caspase-like_dom_sf"/>
</dbReference>
<proteinExistence type="inferred from homology"/>
<dbReference type="CDD" id="cd13565">
    <property type="entry name" value="PBP2_PstS"/>
    <property type="match status" value="1"/>
</dbReference>
<dbReference type="SUPFAM" id="SSF53850">
    <property type="entry name" value="Periplasmic binding protein-like II"/>
    <property type="match status" value="1"/>
</dbReference>
<dbReference type="SUPFAM" id="SSF52129">
    <property type="entry name" value="Caspase-like"/>
    <property type="match status" value="1"/>
</dbReference>
<name>A0ABR8F210_NOSLI</name>
<evidence type="ECO:0000256" key="4">
    <source>
        <dbReference type="SAM" id="Coils"/>
    </source>
</evidence>
<evidence type="ECO:0000256" key="1">
    <source>
        <dbReference type="ARBA" id="ARBA00008725"/>
    </source>
</evidence>
<dbReference type="InterPro" id="IPR005673">
    <property type="entry name" value="ABC_phos-bd_PstS"/>
</dbReference>
<feature type="coiled-coil region" evidence="4">
    <location>
        <begin position="410"/>
        <end position="437"/>
    </location>
</feature>
<dbReference type="InterPro" id="IPR011600">
    <property type="entry name" value="Pept_C14_caspase"/>
</dbReference>
<dbReference type="EMBL" id="JACJTE010000044">
    <property type="protein sequence ID" value="MBD2564215.1"/>
    <property type="molecule type" value="Genomic_DNA"/>
</dbReference>
<keyword evidence="9" id="KW-1185">Reference proteome</keyword>
<protein>
    <submittedName>
        <fullName evidence="8">Phosphate ABC transporter substrate-binding protein PstS</fullName>
    </submittedName>
</protein>
<accession>A0ABR8F210</accession>
<dbReference type="Gene3D" id="3.40.50.1460">
    <property type="match status" value="1"/>
</dbReference>
<dbReference type="PANTHER" id="PTHR42996:SF1">
    <property type="entry name" value="PHOSPHATE-BINDING PROTEIN PSTS"/>
    <property type="match status" value="1"/>
</dbReference>
<feature type="compositionally biased region" description="Low complexity" evidence="5">
    <location>
        <begin position="601"/>
        <end position="618"/>
    </location>
</feature>
<dbReference type="PROSITE" id="PS00018">
    <property type="entry name" value="EF_HAND_1"/>
    <property type="match status" value="1"/>
</dbReference>
<dbReference type="InterPro" id="IPR024370">
    <property type="entry name" value="PBP_domain"/>
</dbReference>
<dbReference type="Gene3D" id="3.40.190.10">
    <property type="entry name" value="Periplasmic binding protein-like II"/>
    <property type="match status" value="2"/>
</dbReference>
<dbReference type="NCBIfam" id="NF047832">
    <property type="entry name" value="caspase_w_EACC1"/>
    <property type="match status" value="1"/>
</dbReference>